<dbReference type="AlphaFoldDB" id="A0AAV5KEP2"/>
<dbReference type="GO" id="GO:0015293">
    <property type="term" value="F:symporter activity"/>
    <property type="evidence" value="ECO:0007669"/>
    <property type="project" value="UniProtKB-KW"/>
</dbReference>
<dbReference type="EMBL" id="BPVZ01000062">
    <property type="protein sequence ID" value="GKV23055.1"/>
    <property type="molecule type" value="Genomic_DNA"/>
</dbReference>
<evidence type="ECO:0008006" key="12">
    <source>
        <dbReference type="Google" id="ProtNLM"/>
    </source>
</evidence>
<feature type="transmembrane region" description="Helical" evidence="9">
    <location>
        <begin position="17"/>
        <end position="39"/>
    </location>
</feature>
<proteinExistence type="inferred from homology"/>
<dbReference type="SUPFAM" id="SSF103473">
    <property type="entry name" value="MFS general substrate transporter"/>
    <property type="match status" value="1"/>
</dbReference>
<evidence type="ECO:0000256" key="1">
    <source>
        <dbReference type="ARBA" id="ARBA00004141"/>
    </source>
</evidence>
<dbReference type="GO" id="GO:0015144">
    <property type="term" value="F:carbohydrate transmembrane transporter activity"/>
    <property type="evidence" value="ECO:0007669"/>
    <property type="project" value="InterPro"/>
</dbReference>
<evidence type="ECO:0000256" key="5">
    <source>
        <dbReference type="ARBA" id="ARBA00022692"/>
    </source>
</evidence>
<comment type="similarity">
    <text evidence="2">Belongs to the major facilitator superfamily. Sugar transporter (TC 2.A.1.1) family.</text>
</comment>
<comment type="caution">
    <text evidence="10">The sequence shown here is derived from an EMBL/GenBank/DDBJ whole genome shotgun (WGS) entry which is preliminary data.</text>
</comment>
<keyword evidence="6" id="KW-0769">Symport</keyword>
<dbReference type="PRINTS" id="PR00171">
    <property type="entry name" value="SUGRTRNSPORT"/>
</dbReference>
<keyword evidence="3" id="KW-0813">Transport</keyword>
<dbReference type="Proteomes" id="UP001054252">
    <property type="component" value="Unassembled WGS sequence"/>
</dbReference>
<keyword evidence="7 9" id="KW-1133">Transmembrane helix</keyword>
<dbReference type="Pfam" id="PF00083">
    <property type="entry name" value="Sugar_tr"/>
    <property type="match status" value="3"/>
</dbReference>
<evidence type="ECO:0000256" key="2">
    <source>
        <dbReference type="ARBA" id="ARBA00010992"/>
    </source>
</evidence>
<feature type="transmembrane region" description="Helical" evidence="9">
    <location>
        <begin position="263"/>
        <end position="281"/>
    </location>
</feature>
<organism evidence="10 11">
    <name type="scientific">Rubroshorea leprosula</name>
    <dbReference type="NCBI Taxonomy" id="152421"/>
    <lineage>
        <taxon>Eukaryota</taxon>
        <taxon>Viridiplantae</taxon>
        <taxon>Streptophyta</taxon>
        <taxon>Embryophyta</taxon>
        <taxon>Tracheophyta</taxon>
        <taxon>Spermatophyta</taxon>
        <taxon>Magnoliopsida</taxon>
        <taxon>eudicotyledons</taxon>
        <taxon>Gunneridae</taxon>
        <taxon>Pentapetalae</taxon>
        <taxon>rosids</taxon>
        <taxon>malvids</taxon>
        <taxon>Malvales</taxon>
        <taxon>Dipterocarpaceae</taxon>
        <taxon>Rubroshorea</taxon>
    </lineage>
</organism>
<keyword evidence="5 9" id="KW-0812">Transmembrane</keyword>
<gene>
    <name evidence="10" type="ORF">SLEP1_g32838</name>
</gene>
<evidence type="ECO:0000256" key="6">
    <source>
        <dbReference type="ARBA" id="ARBA00022847"/>
    </source>
</evidence>
<dbReference type="PANTHER" id="PTHR23500">
    <property type="entry name" value="SOLUTE CARRIER FAMILY 2, FACILITATED GLUCOSE TRANSPORTER"/>
    <property type="match status" value="1"/>
</dbReference>
<name>A0AAV5KEP2_9ROSI</name>
<dbReference type="InterPro" id="IPR005828">
    <property type="entry name" value="MFS_sugar_transport-like"/>
</dbReference>
<sequence length="396" mass="43805">MAVEAITSGGKDYHGNLTFKVFITCIIAASGGVIFGYDLRISGVLSRRLQKESSVLQVRQPDTLFTSSLYLAALLSSVVASSTTMFRGLHFGANALLNAFAKAVLMLIVGWMLLGLGAGCANQSVPIYISEMAAFKYRGALNMMFQLSITVGILVANLLNYYFSQVNGGWGWRLSLGRAFIPPAIIFFGSFLLPLLPTPCLNVTKPRSYSRRFAASPLLTRSSMIWWLRQLTGMNVFVFYVSVLFKSMGFGSNAALMSPVTTSVVNAFATLVSIVTLRGIWYKWQPWRAAKVDLNIGLGCQVCVHCRLCVVVGSPRVWLIPSEIFSLEVRSAAQSINVSMNMIFTFAIAQVFTAMLCHLKFELFIFFAFLVHKHWGKYFVVEQDFEMAKKPTATSL</sequence>
<evidence type="ECO:0000256" key="3">
    <source>
        <dbReference type="ARBA" id="ARBA00022448"/>
    </source>
</evidence>
<evidence type="ECO:0000256" key="9">
    <source>
        <dbReference type="SAM" id="Phobius"/>
    </source>
</evidence>
<reference evidence="10 11" key="1">
    <citation type="journal article" date="2021" name="Commun. Biol.">
        <title>The genome of Shorea leprosula (Dipterocarpaceae) highlights the ecological relevance of drought in aseasonal tropical rainforests.</title>
        <authorList>
            <person name="Ng K.K.S."/>
            <person name="Kobayashi M.J."/>
            <person name="Fawcett J.A."/>
            <person name="Hatakeyama M."/>
            <person name="Paape T."/>
            <person name="Ng C.H."/>
            <person name="Ang C.C."/>
            <person name="Tnah L.H."/>
            <person name="Lee C.T."/>
            <person name="Nishiyama T."/>
            <person name="Sese J."/>
            <person name="O'Brien M.J."/>
            <person name="Copetti D."/>
            <person name="Mohd Noor M.I."/>
            <person name="Ong R.C."/>
            <person name="Putra M."/>
            <person name="Sireger I.Z."/>
            <person name="Indrioko S."/>
            <person name="Kosugi Y."/>
            <person name="Izuno A."/>
            <person name="Isagi Y."/>
            <person name="Lee S.L."/>
            <person name="Shimizu K.K."/>
        </authorList>
    </citation>
    <scope>NUCLEOTIDE SEQUENCE [LARGE SCALE GENOMIC DNA]</scope>
    <source>
        <strain evidence="10">214</strain>
    </source>
</reference>
<evidence type="ECO:0000256" key="4">
    <source>
        <dbReference type="ARBA" id="ARBA00022597"/>
    </source>
</evidence>
<evidence type="ECO:0000313" key="11">
    <source>
        <dbReference type="Proteomes" id="UP001054252"/>
    </source>
</evidence>
<dbReference type="PROSITE" id="PS00217">
    <property type="entry name" value="SUGAR_TRANSPORT_2"/>
    <property type="match status" value="1"/>
</dbReference>
<accession>A0AAV5KEP2</accession>
<dbReference type="InterPro" id="IPR003663">
    <property type="entry name" value="Sugar/inositol_transpt"/>
</dbReference>
<comment type="subcellular location">
    <subcellularLocation>
        <location evidence="1">Membrane</location>
        <topology evidence="1">Multi-pass membrane protein</topology>
    </subcellularLocation>
</comment>
<protein>
    <recommendedName>
        <fullName evidence="12">Major facilitator superfamily (MFS) profile domain-containing protein</fullName>
    </recommendedName>
</protein>
<feature type="transmembrane region" description="Helical" evidence="9">
    <location>
        <begin position="224"/>
        <end position="243"/>
    </location>
</feature>
<feature type="transmembrane region" description="Helical" evidence="9">
    <location>
        <begin position="343"/>
        <end position="371"/>
    </location>
</feature>
<keyword evidence="11" id="KW-1185">Reference proteome</keyword>
<dbReference type="InterPro" id="IPR005829">
    <property type="entry name" value="Sugar_transporter_CS"/>
</dbReference>
<evidence type="ECO:0000256" key="7">
    <source>
        <dbReference type="ARBA" id="ARBA00022989"/>
    </source>
</evidence>
<dbReference type="Gene3D" id="1.20.1250.20">
    <property type="entry name" value="MFS general substrate transporter like domains"/>
    <property type="match status" value="3"/>
</dbReference>
<keyword evidence="8 9" id="KW-0472">Membrane</keyword>
<evidence type="ECO:0000313" key="10">
    <source>
        <dbReference type="EMBL" id="GKV23055.1"/>
    </source>
</evidence>
<feature type="transmembrane region" description="Helical" evidence="9">
    <location>
        <begin position="95"/>
        <end position="118"/>
    </location>
</feature>
<dbReference type="GO" id="GO:0016020">
    <property type="term" value="C:membrane"/>
    <property type="evidence" value="ECO:0007669"/>
    <property type="project" value="UniProtKB-SubCell"/>
</dbReference>
<keyword evidence="4" id="KW-0762">Sugar transport</keyword>
<evidence type="ECO:0000256" key="8">
    <source>
        <dbReference type="ARBA" id="ARBA00023136"/>
    </source>
</evidence>
<feature type="transmembrane region" description="Helical" evidence="9">
    <location>
        <begin position="179"/>
        <end position="203"/>
    </location>
</feature>
<dbReference type="InterPro" id="IPR036259">
    <property type="entry name" value="MFS_trans_sf"/>
</dbReference>
<dbReference type="InterPro" id="IPR045262">
    <property type="entry name" value="STP/PLT_plant"/>
</dbReference>
<dbReference type="PANTHER" id="PTHR23500:SF477">
    <property type="entry name" value="MAJOR FACILITATOR SUPERFAMILY (MFS) PROFILE DOMAIN-CONTAINING PROTEIN"/>
    <property type="match status" value="1"/>
</dbReference>
<feature type="transmembrane region" description="Helical" evidence="9">
    <location>
        <begin position="69"/>
        <end position="89"/>
    </location>
</feature>
<feature type="transmembrane region" description="Helical" evidence="9">
    <location>
        <begin position="139"/>
        <end position="159"/>
    </location>
</feature>